<evidence type="ECO:0000256" key="3">
    <source>
        <dbReference type="ARBA" id="ARBA00022428"/>
    </source>
</evidence>
<comment type="pathway">
    <text evidence="2">Quinol/quinone metabolism; menaquinone biosynthesis.</text>
</comment>
<proteinExistence type="predicted"/>
<evidence type="ECO:0008006" key="12">
    <source>
        <dbReference type="Google" id="ProtNLM"/>
    </source>
</evidence>
<evidence type="ECO:0000313" key="11">
    <source>
        <dbReference type="Proteomes" id="UP000029692"/>
    </source>
</evidence>
<dbReference type="PANTHER" id="PTHR13929:SF0">
    <property type="entry name" value="UBIA PRENYLTRANSFERASE DOMAIN-CONTAINING PROTEIN 1"/>
    <property type="match status" value="1"/>
</dbReference>
<keyword evidence="6 9" id="KW-0812">Transmembrane</keyword>
<evidence type="ECO:0000256" key="2">
    <source>
        <dbReference type="ARBA" id="ARBA00004863"/>
    </source>
</evidence>
<organism evidence="10 11">
    <name type="scientific">Spirochaeta lutea</name>
    <dbReference type="NCBI Taxonomy" id="1480694"/>
    <lineage>
        <taxon>Bacteria</taxon>
        <taxon>Pseudomonadati</taxon>
        <taxon>Spirochaetota</taxon>
        <taxon>Spirochaetia</taxon>
        <taxon>Spirochaetales</taxon>
        <taxon>Spirochaetaceae</taxon>
        <taxon>Spirochaeta</taxon>
    </lineage>
</organism>
<evidence type="ECO:0000256" key="8">
    <source>
        <dbReference type="ARBA" id="ARBA00023136"/>
    </source>
</evidence>
<sequence length="299" mass="32366">MSLTAHQFFRIVEIRTKIVSVSTLLIAHLYLLAQGFQLNLTNLILTVSAALLVDMGTTGFNTFFDYEHQVDHREHNREEDKVLVHQQVPPAYALLISAGLFTIAIVLGFILILRTGWPLLILGVLSLSAGYLYSGGPKPISRTPLGELFAGGFLGSILFFVVVLSQNVPISSGVILSSLPSTIFIAGILTVNNTCDIEGDAKAGRKTLSILLGYRLSKVLIYGEITLAYLIALLVSDIHLPRLLLVTVGWGVSVILIGRAISRGLSHQRKGPSMGAISKSFIVFTLTYAASLALEYLSS</sequence>
<evidence type="ECO:0000256" key="6">
    <source>
        <dbReference type="ARBA" id="ARBA00022692"/>
    </source>
</evidence>
<feature type="transmembrane region" description="Helical" evidence="9">
    <location>
        <begin position="281"/>
        <end position="298"/>
    </location>
</feature>
<feature type="transmembrane region" description="Helical" evidence="9">
    <location>
        <begin position="170"/>
        <end position="191"/>
    </location>
</feature>
<gene>
    <name evidence="10" type="ORF">DC28_09040</name>
</gene>
<comment type="caution">
    <text evidence="10">The sequence shown here is derived from an EMBL/GenBank/DDBJ whole genome shotgun (WGS) entry which is preliminary data.</text>
</comment>
<feature type="transmembrane region" description="Helical" evidence="9">
    <location>
        <begin position="117"/>
        <end position="133"/>
    </location>
</feature>
<dbReference type="PANTHER" id="PTHR13929">
    <property type="entry name" value="1,4-DIHYDROXY-2-NAPHTHOATE OCTAPRENYLTRANSFERASE"/>
    <property type="match status" value="1"/>
</dbReference>
<keyword evidence="5" id="KW-0808">Transferase</keyword>
<evidence type="ECO:0000256" key="5">
    <source>
        <dbReference type="ARBA" id="ARBA00022679"/>
    </source>
</evidence>
<dbReference type="eggNOG" id="COG1575">
    <property type="taxonomic scope" value="Bacteria"/>
</dbReference>
<reference evidence="10 11" key="1">
    <citation type="submission" date="2014-05" db="EMBL/GenBank/DDBJ databases">
        <title>De novo Genome Sequence of Spirocheata sp.</title>
        <authorList>
            <person name="Shivani Y."/>
            <person name="Subhash Y."/>
            <person name="Tushar L."/>
            <person name="Sasikala C."/>
            <person name="Ramana C.V."/>
        </authorList>
    </citation>
    <scope>NUCLEOTIDE SEQUENCE [LARGE SCALE GENOMIC DNA]</scope>
    <source>
        <strain evidence="10 11">JC230</strain>
    </source>
</reference>
<feature type="transmembrane region" description="Helical" evidence="9">
    <location>
        <begin position="43"/>
        <end position="64"/>
    </location>
</feature>
<dbReference type="InterPro" id="IPR026046">
    <property type="entry name" value="UBIAD1"/>
</dbReference>
<dbReference type="InterPro" id="IPR000537">
    <property type="entry name" value="UbiA_prenyltransferase"/>
</dbReference>
<keyword evidence="4" id="KW-1003">Cell membrane</keyword>
<dbReference type="Gene3D" id="1.10.357.140">
    <property type="entry name" value="UbiA prenyltransferase"/>
    <property type="match status" value="1"/>
</dbReference>
<keyword evidence="8 9" id="KW-0472">Membrane</keyword>
<feature type="transmembrane region" description="Helical" evidence="9">
    <location>
        <begin position="91"/>
        <end position="111"/>
    </location>
</feature>
<dbReference type="GO" id="GO:0004659">
    <property type="term" value="F:prenyltransferase activity"/>
    <property type="evidence" value="ECO:0007669"/>
    <property type="project" value="InterPro"/>
</dbReference>
<evidence type="ECO:0000313" key="10">
    <source>
        <dbReference type="EMBL" id="KGE71932.1"/>
    </source>
</evidence>
<protein>
    <recommendedName>
        <fullName evidence="12">1,4-dihydroxy-2-naphthoate prenyltransferase</fullName>
    </recommendedName>
</protein>
<keyword evidence="3" id="KW-0474">Menaquinone biosynthesis</keyword>
<keyword evidence="7 9" id="KW-1133">Transmembrane helix</keyword>
<evidence type="ECO:0000256" key="1">
    <source>
        <dbReference type="ARBA" id="ARBA00004141"/>
    </source>
</evidence>
<dbReference type="CDD" id="cd13962">
    <property type="entry name" value="PT_UbiA_UBIAD1"/>
    <property type="match status" value="1"/>
</dbReference>
<evidence type="ECO:0000256" key="4">
    <source>
        <dbReference type="ARBA" id="ARBA00022475"/>
    </source>
</evidence>
<dbReference type="RefSeq" id="WP_037547810.1">
    <property type="nucleotide sequence ID" value="NZ_JNUP01000064.1"/>
</dbReference>
<dbReference type="Proteomes" id="UP000029692">
    <property type="component" value="Unassembled WGS sequence"/>
</dbReference>
<dbReference type="OrthoDB" id="9767568at2"/>
<evidence type="ECO:0000256" key="9">
    <source>
        <dbReference type="SAM" id="Phobius"/>
    </source>
</evidence>
<dbReference type="PIRSF" id="PIRSF005355">
    <property type="entry name" value="UBIAD1"/>
    <property type="match status" value="1"/>
</dbReference>
<keyword evidence="11" id="KW-1185">Reference proteome</keyword>
<feature type="transmembrane region" description="Helical" evidence="9">
    <location>
        <begin position="240"/>
        <end position="261"/>
    </location>
</feature>
<feature type="transmembrane region" description="Helical" evidence="9">
    <location>
        <begin position="145"/>
        <end position="164"/>
    </location>
</feature>
<dbReference type="EMBL" id="JNUP01000064">
    <property type="protein sequence ID" value="KGE71932.1"/>
    <property type="molecule type" value="Genomic_DNA"/>
</dbReference>
<comment type="subcellular location">
    <subcellularLocation>
        <location evidence="1">Membrane</location>
        <topology evidence="1">Multi-pass membrane protein</topology>
    </subcellularLocation>
</comment>
<name>A0A098QZL9_9SPIO</name>
<dbReference type="Pfam" id="PF01040">
    <property type="entry name" value="UbiA"/>
    <property type="match status" value="1"/>
</dbReference>
<evidence type="ECO:0000256" key="7">
    <source>
        <dbReference type="ARBA" id="ARBA00022989"/>
    </source>
</evidence>
<feature type="transmembrane region" description="Helical" evidence="9">
    <location>
        <begin position="212"/>
        <end position="234"/>
    </location>
</feature>
<dbReference type="AlphaFoldDB" id="A0A098QZL9"/>
<dbReference type="GO" id="GO:0042371">
    <property type="term" value="P:vitamin K biosynthetic process"/>
    <property type="evidence" value="ECO:0007669"/>
    <property type="project" value="TreeGrafter"/>
</dbReference>
<dbReference type="UniPathway" id="UPA00079"/>
<dbReference type="STRING" id="1480694.DC28_09040"/>
<accession>A0A098QZL9</accession>
<dbReference type="GO" id="GO:0009234">
    <property type="term" value="P:menaquinone biosynthetic process"/>
    <property type="evidence" value="ECO:0007669"/>
    <property type="project" value="UniProtKB-UniPathway"/>
</dbReference>
<dbReference type="GO" id="GO:0016020">
    <property type="term" value="C:membrane"/>
    <property type="evidence" value="ECO:0007669"/>
    <property type="project" value="UniProtKB-SubCell"/>
</dbReference>
<dbReference type="InterPro" id="IPR044878">
    <property type="entry name" value="UbiA_sf"/>
</dbReference>